<dbReference type="InterPro" id="IPR003663">
    <property type="entry name" value="Sugar/inositol_transpt"/>
</dbReference>
<feature type="transmembrane region" description="Helical" evidence="10">
    <location>
        <begin position="188"/>
        <end position="210"/>
    </location>
</feature>
<evidence type="ECO:0000256" key="5">
    <source>
        <dbReference type="ARBA" id="ARBA00022989"/>
    </source>
</evidence>
<dbReference type="PROSITE" id="PS50850">
    <property type="entry name" value="MFS"/>
    <property type="match status" value="1"/>
</dbReference>
<evidence type="ECO:0000256" key="8">
    <source>
        <dbReference type="ARBA" id="ARBA00049119"/>
    </source>
</evidence>
<feature type="transmembrane region" description="Helical" evidence="10">
    <location>
        <begin position="472"/>
        <end position="493"/>
    </location>
</feature>
<dbReference type="SUPFAM" id="SSF103473">
    <property type="entry name" value="MFS general substrate transporter"/>
    <property type="match status" value="1"/>
</dbReference>
<dbReference type="PRINTS" id="PR00171">
    <property type="entry name" value="SUGRTRNSPORT"/>
</dbReference>
<comment type="subcellular location">
    <subcellularLocation>
        <location evidence="1">Cell membrane</location>
        <topology evidence="1">Multi-pass membrane protein</topology>
    </subcellularLocation>
</comment>
<feature type="transmembrane region" description="Helical" evidence="10">
    <location>
        <begin position="348"/>
        <end position="371"/>
    </location>
</feature>
<keyword evidence="12" id="KW-1185">Reference proteome</keyword>
<feature type="transmembrane region" description="Helical" evidence="10">
    <location>
        <begin position="320"/>
        <end position="341"/>
    </location>
</feature>
<dbReference type="InterPro" id="IPR005829">
    <property type="entry name" value="Sugar_transporter_CS"/>
</dbReference>
<keyword evidence="5 10" id="KW-1133">Transmembrane helix</keyword>
<comment type="catalytic activity">
    <reaction evidence="8">
        <text>myo-inositol(out) + H(+)(out) = myo-inositol(in) + H(+)(in)</text>
        <dbReference type="Rhea" id="RHEA:60364"/>
        <dbReference type="ChEBI" id="CHEBI:15378"/>
        <dbReference type="ChEBI" id="CHEBI:17268"/>
    </reaction>
</comment>
<dbReference type="PANTHER" id="PTHR48020">
    <property type="entry name" value="PROTON MYO-INOSITOL COTRANSPORTER"/>
    <property type="match status" value="1"/>
</dbReference>
<dbReference type="PANTHER" id="PTHR48020:SF12">
    <property type="entry name" value="PROTON MYO-INOSITOL COTRANSPORTER"/>
    <property type="match status" value="1"/>
</dbReference>
<dbReference type="GO" id="GO:0005366">
    <property type="term" value="F:myo-inositol:proton symporter activity"/>
    <property type="evidence" value="ECO:0007669"/>
    <property type="project" value="TreeGrafter"/>
</dbReference>
<name>A0AAF3ERG0_9BILA</name>
<dbReference type="NCBIfam" id="TIGR00879">
    <property type="entry name" value="SP"/>
    <property type="match status" value="1"/>
</dbReference>
<dbReference type="FunFam" id="1.20.1250.20:FF:000387">
    <property type="entry name" value="H(+) MyoInositol coTransporter"/>
    <property type="match status" value="1"/>
</dbReference>
<feature type="transmembrane region" description="Helical" evidence="10">
    <location>
        <begin position="543"/>
        <end position="561"/>
    </location>
</feature>
<evidence type="ECO:0000256" key="4">
    <source>
        <dbReference type="ARBA" id="ARBA00022692"/>
    </source>
</evidence>
<feature type="transmembrane region" description="Helical" evidence="10">
    <location>
        <begin position="99"/>
        <end position="118"/>
    </location>
</feature>
<organism evidence="12 13">
    <name type="scientific">Mesorhabditis belari</name>
    <dbReference type="NCBI Taxonomy" id="2138241"/>
    <lineage>
        <taxon>Eukaryota</taxon>
        <taxon>Metazoa</taxon>
        <taxon>Ecdysozoa</taxon>
        <taxon>Nematoda</taxon>
        <taxon>Chromadorea</taxon>
        <taxon>Rhabditida</taxon>
        <taxon>Rhabditina</taxon>
        <taxon>Rhabditomorpha</taxon>
        <taxon>Rhabditoidea</taxon>
        <taxon>Rhabditidae</taxon>
        <taxon>Mesorhabditinae</taxon>
        <taxon>Mesorhabditis</taxon>
    </lineage>
</organism>
<dbReference type="InterPro" id="IPR005828">
    <property type="entry name" value="MFS_sugar_transport-like"/>
</dbReference>
<protein>
    <submittedName>
        <fullName evidence="13">Major facilitator superfamily (MFS) profile domain-containing protein</fullName>
    </submittedName>
</protein>
<feature type="transmembrane region" description="Helical" evidence="10">
    <location>
        <begin position="67"/>
        <end position="87"/>
    </location>
</feature>
<evidence type="ECO:0000256" key="2">
    <source>
        <dbReference type="ARBA" id="ARBA00010992"/>
    </source>
</evidence>
<evidence type="ECO:0000256" key="9">
    <source>
        <dbReference type="RuleBase" id="RU003346"/>
    </source>
</evidence>
<feature type="transmembrane region" description="Helical" evidence="10">
    <location>
        <begin position="124"/>
        <end position="145"/>
    </location>
</feature>
<feature type="transmembrane region" description="Helical" evidence="10">
    <location>
        <begin position="25"/>
        <end position="55"/>
    </location>
</feature>
<proteinExistence type="inferred from homology"/>
<feature type="transmembrane region" description="Helical" evidence="10">
    <location>
        <begin position="157"/>
        <end position="182"/>
    </location>
</feature>
<evidence type="ECO:0000256" key="3">
    <source>
        <dbReference type="ARBA" id="ARBA00022448"/>
    </source>
</evidence>
<dbReference type="GO" id="GO:0016324">
    <property type="term" value="C:apical plasma membrane"/>
    <property type="evidence" value="ECO:0007669"/>
    <property type="project" value="TreeGrafter"/>
</dbReference>
<dbReference type="InterPro" id="IPR050814">
    <property type="entry name" value="Myo-inositol_Transporter"/>
</dbReference>
<keyword evidence="4 10" id="KW-0812">Transmembrane</keyword>
<comment type="similarity">
    <text evidence="2 9">Belongs to the major facilitator superfamily. Sugar transporter (TC 2.A.1.1) family.</text>
</comment>
<sequence length="606" mass="66861">MVQVNVVATGGGNAERPTHSPKVSFFVYMLAFSAVIGGFLFGYDTGIVSSAMLYVPDNKNMDPMSSVWQEIIVSLTPGVAAIGSLLSGTGSDWLGRKKIIVLASVIFTIGAIICGVAFNKIILLVGRVLLGLAIGFASMIVPVYVGEASPAHIRGTMVTGFQLMITFGLFAANLVAGGFSYIDPKNVGWRLMFGFAAVPAAIQFVCFLFLPESPRWLYEHGRKDEAKQVLSRIYSGDQEWIDYEMAEIEFSTTLERKAKEEVAGGGLVITRIFGTPHVRKALLIGCMLQMFQQLSGINTLMYYCGTIIRSAGVKDNHQTIWISAAVSSINFVCTFIPMVLIDRLGRRVLFIISVIGVICCLCLMSGAFIAINHDSAKSWDPAIFSAADDTPLYNQSAKHAGHCRDFKNCDFCVTDDSCGFCENHATKTGYCLPYPDKHSGDYSATGLCSKGDFTFQNGTKFEWQDTYCKSKFTWMPIAIMVLYLSSFSIGYAPMPWVLNSEFYPLWARSTCVSISTATNWLFNLLISLTFLSLSQALTKYGTFFLYAGLTVIALVFVIIFVPETKGKSLDEVEMLFMTEEVRQKKLAELGKKEQNLFEEISLQDKF</sequence>
<dbReference type="AlphaFoldDB" id="A0AAF3ERG0"/>
<dbReference type="PROSITE" id="PS00217">
    <property type="entry name" value="SUGAR_TRANSPORT_2"/>
    <property type="match status" value="1"/>
</dbReference>
<evidence type="ECO:0000259" key="11">
    <source>
        <dbReference type="PROSITE" id="PS50850"/>
    </source>
</evidence>
<dbReference type="Gene3D" id="1.20.1250.20">
    <property type="entry name" value="MFS general substrate transporter like domains"/>
    <property type="match status" value="2"/>
</dbReference>
<feature type="transmembrane region" description="Helical" evidence="10">
    <location>
        <begin position="505"/>
        <end position="531"/>
    </location>
</feature>
<evidence type="ECO:0000256" key="7">
    <source>
        <dbReference type="ARBA" id="ARBA00023180"/>
    </source>
</evidence>
<dbReference type="InterPro" id="IPR036259">
    <property type="entry name" value="MFS_trans_sf"/>
</dbReference>
<dbReference type="FunFam" id="1.20.1250.20:FF:000371">
    <property type="entry name" value="H(+) MyoInositol coTransporter"/>
    <property type="match status" value="1"/>
</dbReference>
<dbReference type="Pfam" id="PF00083">
    <property type="entry name" value="Sugar_tr"/>
    <property type="match status" value="2"/>
</dbReference>
<dbReference type="PROSITE" id="PS00216">
    <property type="entry name" value="SUGAR_TRANSPORT_1"/>
    <property type="match status" value="1"/>
</dbReference>
<keyword evidence="6 10" id="KW-0472">Membrane</keyword>
<dbReference type="WBParaSite" id="MBELARI_LOCUS16690">
    <property type="protein sequence ID" value="MBELARI_LOCUS16690"/>
    <property type="gene ID" value="MBELARI_LOCUS16690"/>
</dbReference>
<dbReference type="InterPro" id="IPR020846">
    <property type="entry name" value="MFS_dom"/>
</dbReference>
<dbReference type="Proteomes" id="UP000887575">
    <property type="component" value="Unassembled WGS sequence"/>
</dbReference>
<evidence type="ECO:0000256" key="6">
    <source>
        <dbReference type="ARBA" id="ARBA00023136"/>
    </source>
</evidence>
<keyword evidence="7" id="KW-0325">Glycoprotein</keyword>
<keyword evidence="3 9" id="KW-0813">Transport</keyword>
<evidence type="ECO:0000256" key="1">
    <source>
        <dbReference type="ARBA" id="ARBA00004651"/>
    </source>
</evidence>
<accession>A0AAF3ERG0</accession>
<reference evidence="13" key="1">
    <citation type="submission" date="2024-02" db="UniProtKB">
        <authorList>
            <consortium name="WormBaseParasite"/>
        </authorList>
    </citation>
    <scope>IDENTIFICATION</scope>
</reference>
<evidence type="ECO:0000313" key="13">
    <source>
        <dbReference type="WBParaSite" id="MBELARI_LOCUS16690"/>
    </source>
</evidence>
<feature type="domain" description="Major facilitator superfamily (MFS) profile" evidence="11">
    <location>
        <begin position="30"/>
        <end position="565"/>
    </location>
</feature>
<evidence type="ECO:0000256" key="10">
    <source>
        <dbReference type="SAM" id="Phobius"/>
    </source>
</evidence>
<evidence type="ECO:0000313" key="12">
    <source>
        <dbReference type="Proteomes" id="UP000887575"/>
    </source>
</evidence>